<dbReference type="Gene3D" id="3.40.50.300">
    <property type="entry name" value="P-loop containing nucleotide triphosphate hydrolases"/>
    <property type="match status" value="1"/>
</dbReference>
<name>A0A9N9H100_9GLOM</name>
<dbReference type="PANTHER" id="PTHR10903:SF184">
    <property type="entry name" value="GTP-BINDING PROTEIN A"/>
    <property type="match status" value="1"/>
</dbReference>
<keyword evidence="2" id="KW-0342">GTP-binding</keyword>
<gene>
    <name evidence="5" type="ORF">ALEPTO_LOCUS9705</name>
</gene>
<dbReference type="PANTHER" id="PTHR10903">
    <property type="entry name" value="GTPASE, IMAP FAMILY MEMBER-RELATED"/>
    <property type="match status" value="1"/>
</dbReference>
<dbReference type="AlphaFoldDB" id="A0A9N9H100"/>
<dbReference type="Pfam" id="PF04548">
    <property type="entry name" value="AIG1"/>
    <property type="match status" value="1"/>
</dbReference>
<evidence type="ECO:0000313" key="6">
    <source>
        <dbReference type="Proteomes" id="UP000789508"/>
    </source>
</evidence>
<protein>
    <submittedName>
        <fullName evidence="5">3821_t:CDS:1</fullName>
    </submittedName>
</protein>
<organism evidence="5 6">
    <name type="scientific">Ambispora leptoticha</name>
    <dbReference type="NCBI Taxonomy" id="144679"/>
    <lineage>
        <taxon>Eukaryota</taxon>
        <taxon>Fungi</taxon>
        <taxon>Fungi incertae sedis</taxon>
        <taxon>Mucoromycota</taxon>
        <taxon>Glomeromycotina</taxon>
        <taxon>Glomeromycetes</taxon>
        <taxon>Archaeosporales</taxon>
        <taxon>Ambisporaceae</taxon>
        <taxon>Ambispora</taxon>
    </lineage>
</organism>
<dbReference type="InterPro" id="IPR045058">
    <property type="entry name" value="GIMA/IAN/Toc"/>
</dbReference>
<reference evidence="5" key="1">
    <citation type="submission" date="2021-06" db="EMBL/GenBank/DDBJ databases">
        <authorList>
            <person name="Kallberg Y."/>
            <person name="Tangrot J."/>
            <person name="Rosling A."/>
        </authorList>
    </citation>
    <scope>NUCLEOTIDE SEQUENCE</scope>
    <source>
        <strain evidence="5">FL130A</strain>
    </source>
</reference>
<dbReference type="SUPFAM" id="SSF52540">
    <property type="entry name" value="P-loop containing nucleoside triphosphate hydrolases"/>
    <property type="match status" value="1"/>
</dbReference>
<accession>A0A9N9H100</accession>
<sequence length="287" mass="32614">MTDTKNIILIGRTGNGKSTLANVLTNSNEFTESAGSISETRGIQIKEFEEAIDTSGKQKIKYKVIDTVGIGDTRLTAQGVLYRLAEASYHIKEGLNQILFVTNGRFTKEEINTFGLLKSVIFDKRVAEYTTIVRTNFPDFEDQNECDSDQQKLRNENESLFNILGVCKIIYIDNPPLKGRSAAINRDIREESRKRLLIYLATCQGIYKPENLDAMNDRIGGYMTENEKVLQELENLKKVSEEEKKLSEEEKRKLTEHIKSLEAQSMNLQKQIAARAEERTGFLCTIL</sequence>
<comment type="caution">
    <text evidence="5">The sequence shown here is derived from an EMBL/GenBank/DDBJ whole genome shotgun (WGS) entry which is preliminary data.</text>
</comment>
<evidence type="ECO:0000256" key="3">
    <source>
        <dbReference type="SAM" id="Coils"/>
    </source>
</evidence>
<dbReference type="GO" id="GO:0005525">
    <property type="term" value="F:GTP binding"/>
    <property type="evidence" value="ECO:0007669"/>
    <property type="project" value="UniProtKB-KW"/>
</dbReference>
<feature type="domain" description="AIG1-type G" evidence="4">
    <location>
        <begin position="5"/>
        <end position="168"/>
    </location>
</feature>
<evidence type="ECO:0000313" key="5">
    <source>
        <dbReference type="EMBL" id="CAG8640826.1"/>
    </source>
</evidence>
<keyword evidence="1" id="KW-0547">Nucleotide-binding</keyword>
<dbReference type="InterPro" id="IPR006703">
    <property type="entry name" value="G_AIG1"/>
</dbReference>
<dbReference type="Proteomes" id="UP000789508">
    <property type="component" value="Unassembled WGS sequence"/>
</dbReference>
<dbReference type="InterPro" id="IPR027417">
    <property type="entry name" value="P-loop_NTPase"/>
</dbReference>
<evidence type="ECO:0000256" key="1">
    <source>
        <dbReference type="ARBA" id="ARBA00022741"/>
    </source>
</evidence>
<dbReference type="OrthoDB" id="8954335at2759"/>
<feature type="coiled-coil region" evidence="3">
    <location>
        <begin position="223"/>
        <end position="278"/>
    </location>
</feature>
<keyword evidence="6" id="KW-1185">Reference proteome</keyword>
<evidence type="ECO:0000256" key="2">
    <source>
        <dbReference type="ARBA" id="ARBA00023134"/>
    </source>
</evidence>
<proteinExistence type="predicted"/>
<keyword evidence="3" id="KW-0175">Coiled coil</keyword>
<dbReference type="EMBL" id="CAJVPS010008126">
    <property type="protein sequence ID" value="CAG8640826.1"/>
    <property type="molecule type" value="Genomic_DNA"/>
</dbReference>
<evidence type="ECO:0000259" key="4">
    <source>
        <dbReference type="Pfam" id="PF04548"/>
    </source>
</evidence>